<dbReference type="InterPro" id="IPR046349">
    <property type="entry name" value="C1-like_sf"/>
</dbReference>
<dbReference type="Pfam" id="PF03107">
    <property type="entry name" value="C1_2"/>
    <property type="match status" value="1"/>
</dbReference>
<evidence type="ECO:0000256" key="1">
    <source>
        <dbReference type="ARBA" id="ARBA00022737"/>
    </source>
</evidence>
<organism evidence="3 4">
    <name type="scientific">Theobroma cacao</name>
    <name type="common">Cacao</name>
    <name type="synonym">Cocoa</name>
    <dbReference type="NCBI Taxonomy" id="3641"/>
    <lineage>
        <taxon>Eukaryota</taxon>
        <taxon>Viridiplantae</taxon>
        <taxon>Streptophyta</taxon>
        <taxon>Embryophyta</taxon>
        <taxon>Tracheophyta</taxon>
        <taxon>Spermatophyta</taxon>
        <taxon>Magnoliopsida</taxon>
        <taxon>eudicotyledons</taxon>
        <taxon>Gunneridae</taxon>
        <taxon>Pentapetalae</taxon>
        <taxon>rosids</taxon>
        <taxon>malvids</taxon>
        <taxon>Malvales</taxon>
        <taxon>Malvaceae</taxon>
        <taxon>Byttnerioideae</taxon>
        <taxon>Theobroma</taxon>
    </lineage>
</organism>
<dbReference type="InterPro" id="IPR004146">
    <property type="entry name" value="DC1"/>
</dbReference>
<keyword evidence="1" id="KW-0677">Repeat</keyword>
<proteinExistence type="predicted"/>
<reference evidence="3 4" key="1">
    <citation type="journal article" date="2013" name="Genome Biol.">
        <title>The genome sequence of the most widely cultivated cacao type and its use to identify candidate genes regulating pod color.</title>
        <authorList>
            <person name="Motamayor J.C."/>
            <person name="Mockaitis K."/>
            <person name="Schmutz J."/>
            <person name="Haiminen N."/>
            <person name="Iii D.L."/>
            <person name="Cornejo O."/>
            <person name="Findley S.D."/>
            <person name="Zheng P."/>
            <person name="Utro F."/>
            <person name="Royaert S."/>
            <person name="Saski C."/>
            <person name="Jenkins J."/>
            <person name="Podicheti R."/>
            <person name="Zhao M."/>
            <person name="Scheffler B.E."/>
            <person name="Stack J.C."/>
            <person name="Feltus F.A."/>
            <person name="Mustiga G.M."/>
            <person name="Amores F."/>
            <person name="Phillips W."/>
            <person name="Marelli J.P."/>
            <person name="May G.D."/>
            <person name="Shapiro H."/>
            <person name="Ma J."/>
            <person name="Bustamante C.D."/>
            <person name="Schnell R.J."/>
            <person name="Main D."/>
            <person name="Gilbert D."/>
            <person name="Parida L."/>
            <person name="Kuhn D.N."/>
        </authorList>
    </citation>
    <scope>NUCLEOTIDE SEQUENCE [LARGE SCALE GENOMIC DNA]</scope>
    <source>
        <strain evidence="4">cv. Matina 1-6</strain>
    </source>
</reference>
<dbReference type="Proteomes" id="UP000026915">
    <property type="component" value="Chromosome 9"/>
</dbReference>
<dbReference type="STRING" id="3641.A0A061GQK8"/>
<evidence type="ECO:0000313" key="3">
    <source>
        <dbReference type="EMBL" id="EOY32130.1"/>
    </source>
</evidence>
<dbReference type="OrthoDB" id="1841377at2759"/>
<accession>A0A061GQK8</accession>
<dbReference type="EMBL" id="CM001887">
    <property type="protein sequence ID" value="EOY32130.1"/>
    <property type="molecule type" value="Genomic_DNA"/>
</dbReference>
<dbReference type="Gramene" id="Tc09v2_t016180.1">
    <property type="protein sequence ID" value="Tc09v2_p016180.1"/>
    <property type="gene ID" value="Tc09v2_g016180"/>
</dbReference>
<evidence type="ECO:0000259" key="2">
    <source>
        <dbReference type="Pfam" id="PF03107"/>
    </source>
</evidence>
<evidence type="ECO:0000313" key="4">
    <source>
        <dbReference type="Proteomes" id="UP000026915"/>
    </source>
</evidence>
<name>A0A061GQK8_THECC</name>
<keyword evidence="4" id="KW-1185">Reference proteome</keyword>
<dbReference type="PANTHER" id="PTHR46477">
    <property type="entry name" value="CYSTEINE/HISTIDINE-RICH C1 DOMAIN FAMILY PROTEIN"/>
    <property type="match status" value="1"/>
</dbReference>
<dbReference type="eggNOG" id="ENOG502SMUU">
    <property type="taxonomic scope" value="Eukaryota"/>
</dbReference>
<dbReference type="SUPFAM" id="SSF57889">
    <property type="entry name" value="Cysteine-rich domain"/>
    <property type="match status" value="1"/>
</dbReference>
<dbReference type="InParanoid" id="A0A061GQK8"/>
<dbReference type="PANTHER" id="PTHR46477:SF15">
    <property type="entry name" value="CYSTEINE_HISTIDINE-RICH C1 DOMAIN PROTEIN"/>
    <property type="match status" value="1"/>
</dbReference>
<dbReference type="Gramene" id="EOY32130">
    <property type="protein sequence ID" value="EOY32130"/>
    <property type="gene ID" value="TCM_039657"/>
</dbReference>
<sequence length="239" mass="27015">MRFTEIDHFSHPHRLLLESAEVPFRCDGCKELGFGLCYQCPYEKCNFHLHKECGNAPPSTSHPFLKRCNFKFYKETPGWRARFCDACGLDIKGFLYQCSHEHAHDLHPCCAELPRSLSSNGEKIYLSNQVRSKCLKCKRKEIANGVKGWSYVSSCGNYCYHVACVKEAIIENWQGGYFQLDVTNELQISGPSQELAGRSGGTSGWRKARKLWLILKLVVSAIFGDPVTLISSLVQALLD</sequence>
<dbReference type="HOGENOM" id="CLU_056082_1_0_1"/>
<feature type="domain" description="DC1" evidence="2">
    <location>
        <begin position="9"/>
        <end position="53"/>
    </location>
</feature>
<dbReference type="AlphaFoldDB" id="A0A061GQK8"/>
<dbReference type="OMA" id="NWKRGYF"/>
<gene>
    <name evidence="3" type="ORF">TCM_039657</name>
</gene>
<protein>
    <submittedName>
        <fullName evidence="3">Cysteine/Histidine-rich C1 domain family protein, putative</fullName>
    </submittedName>
</protein>
<dbReference type="KEGG" id="tcc:18589467"/>